<gene>
    <name evidence="1" type="ORF">C5167_003336</name>
</gene>
<proteinExistence type="predicted"/>
<protein>
    <submittedName>
        <fullName evidence="1">Uncharacterized protein</fullName>
    </submittedName>
</protein>
<evidence type="ECO:0000313" key="2">
    <source>
        <dbReference type="Proteomes" id="UP000316621"/>
    </source>
</evidence>
<sequence length="33" mass="3692">MTGVSTISVLIKQGDDIKCVISTKFHLVHINMY</sequence>
<dbReference type="AlphaFoldDB" id="A0A4Y7L4D6"/>
<dbReference type="EMBL" id="CM010723">
    <property type="protein sequence ID" value="RZC79119.1"/>
    <property type="molecule type" value="Genomic_DNA"/>
</dbReference>
<name>A0A4Y7L4D6_PAPSO</name>
<reference evidence="1 2" key="1">
    <citation type="journal article" date="2018" name="Science">
        <title>The opium poppy genome and morphinan production.</title>
        <authorList>
            <person name="Guo L."/>
            <person name="Winzer T."/>
            <person name="Yang X."/>
            <person name="Li Y."/>
            <person name="Ning Z."/>
            <person name="He Z."/>
            <person name="Teodor R."/>
            <person name="Lu Y."/>
            <person name="Bowser T.A."/>
            <person name="Graham I.A."/>
            <person name="Ye K."/>
        </authorList>
    </citation>
    <scope>NUCLEOTIDE SEQUENCE [LARGE SCALE GENOMIC DNA]</scope>
    <source>
        <strain evidence="2">cv. HN1</strain>
        <tissue evidence="1">Leaves</tissue>
    </source>
</reference>
<organism evidence="1 2">
    <name type="scientific">Papaver somniferum</name>
    <name type="common">Opium poppy</name>
    <dbReference type="NCBI Taxonomy" id="3469"/>
    <lineage>
        <taxon>Eukaryota</taxon>
        <taxon>Viridiplantae</taxon>
        <taxon>Streptophyta</taxon>
        <taxon>Embryophyta</taxon>
        <taxon>Tracheophyta</taxon>
        <taxon>Spermatophyta</taxon>
        <taxon>Magnoliopsida</taxon>
        <taxon>Ranunculales</taxon>
        <taxon>Papaveraceae</taxon>
        <taxon>Papaveroideae</taxon>
        <taxon>Papaver</taxon>
    </lineage>
</organism>
<dbReference type="Gramene" id="RZC79119">
    <property type="protein sequence ID" value="RZC79119"/>
    <property type="gene ID" value="C5167_003336"/>
</dbReference>
<evidence type="ECO:0000313" key="1">
    <source>
        <dbReference type="EMBL" id="RZC79119.1"/>
    </source>
</evidence>
<accession>A0A4Y7L4D6</accession>
<dbReference type="Proteomes" id="UP000316621">
    <property type="component" value="Chromosome 9"/>
</dbReference>
<keyword evidence="2" id="KW-1185">Reference proteome</keyword>